<evidence type="ECO:0000313" key="3">
    <source>
        <dbReference type="Proteomes" id="UP000265515"/>
    </source>
</evidence>
<sequence length="196" mass="22432">MDKQGKLMAMTVDSASKRQCLVLMRQCDILEREVEVQPCGRGGVDDVRREDGKRDGRREGNDVDDRPLANRRKRTAKEVNLEERSKLWVDCDTFWGQGPEKPLREVIGDCTDDFIVIANLDTRVEPPSMLIMPPNDVPRFKIDDPVQHEPALRKVRIVEKLVMCTIHNWIFKSSSRSNGFARAESYITVDYATNVA</sequence>
<accession>A0A388JZX5</accession>
<feature type="compositionally biased region" description="Basic and acidic residues" evidence="1">
    <location>
        <begin position="43"/>
        <end position="68"/>
    </location>
</feature>
<name>A0A388JZX5_CHABU</name>
<protein>
    <submittedName>
        <fullName evidence="2">Uncharacterized protein</fullName>
    </submittedName>
</protein>
<gene>
    <name evidence="2" type="ORF">CBR_g37728</name>
</gene>
<dbReference type="Proteomes" id="UP000265515">
    <property type="component" value="Unassembled WGS sequence"/>
</dbReference>
<dbReference type="AlphaFoldDB" id="A0A388JZX5"/>
<proteinExistence type="predicted"/>
<reference evidence="2 3" key="1">
    <citation type="journal article" date="2018" name="Cell">
        <title>The Chara Genome: Secondary Complexity and Implications for Plant Terrestrialization.</title>
        <authorList>
            <person name="Nishiyama T."/>
            <person name="Sakayama H."/>
            <person name="Vries J.D."/>
            <person name="Buschmann H."/>
            <person name="Saint-Marcoux D."/>
            <person name="Ullrich K.K."/>
            <person name="Haas F.B."/>
            <person name="Vanderstraeten L."/>
            <person name="Becker D."/>
            <person name="Lang D."/>
            <person name="Vosolsobe S."/>
            <person name="Rombauts S."/>
            <person name="Wilhelmsson P.K.I."/>
            <person name="Janitza P."/>
            <person name="Kern R."/>
            <person name="Heyl A."/>
            <person name="Rumpler F."/>
            <person name="Villalobos L.I.A.C."/>
            <person name="Clay J.M."/>
            <person name="Skokan R."/>
            <person name="Toyoda A."/>
            <person name="Suzuki Y."/>
            <person name="Kagoshima H."/>
            <person name="Schijlen E."/>
            <person name="Tajeshwar N."/>
            <person name="Catarino B."/>
            <person name="Hetherington A.J."/>
            <person name="Saltykova A."/>
            <person name="Bonnot C."/>
            <person name="Breuninger H."/>
            <person name="Symeonidi A."/>
            <person name="Radhakrishnan G.V."/>
            <person name="Van Nieuwerburgh F."/>
            <person name="Deforce D."/>
            <person name="Chang C."/>
            <person name="Karol K.G."/>
            <person name="Hedrich R."/>
            <person name="Ulvskov P."/>
            <person name="Glockner G."/>
            <person name="Delwiche C.F."/>
            <person name="Petrasek J."/>
            <person name="Van de Peer Y."/>
            <person name="Friml J."/>
            <person name="Beilby M."/>
            <person name="Dolan L."/>
            <person name="Kohara Y."/>
            <person name="Sugano S."/>
            <person name="Fujiyama A."/>
            <person name="Delaux P.-M."/>
            <person name="Quint M."/>
            <person name="TheiBen G."/>
            <person name="Hagemann M."/>
            <person name="Harholt J."/>
            <person name="Dunand C."/>
            <person name="Zachgo S."/>
            <person name="Langdale J."/>
            <person name="Maumus F."/>
            <person name="Straeten D.V.D."/>
            <person name="Gould S.B."/>
            <person name="Rensing S.A."/>
        </authorList>
    </citation>
    <scope>NUCLEOTIDE SEQUENCE [LARGE SCALE GENOMIC DNA]</scope>
    <source>
        <strain evidence="2 3">S276</strain>
    </source>
</reference>
<keyword evidence="3" id="KW-1185">Reference proteome</keyword>
<evidence type="ECO:0000313" key="2">
    <source>
        <dbReference type="EMBL" id="GBG63370.1"/>
    </source>
</evidence>
<dbReference type="EMBL" id="BFEA01000038">
    <property type="protein sequence ID" value="GBG63370.1"/>
    <property type="molecule type" value="Genomic_DNA"/>
</dbReference>
<dbReference type="Gramene" id="GBG63370">
    <property type="protein sequence ID" value="GBG63370"/>
    <property type="gene ID" value="CBR_g37728"/>
</dbReference>
<organism evidence="2 3">
    <name type="scientific">Chara braunii</name>
    <name type="common">Braun's stonewort</name>
    <dbReference type="NCBI Taxonomy" id="69332"/>
    <lineage>
        <taxon>Eukaryota</taxon>
        <taxon>Viridiplantae</taxon>
        <taxon>Streptophyta</taxon>
        <taxon>Charophyceae</taxon>
        <taxon>Charales</taxon>
        <taxon>Characeae</taxon>
        <taxon>Chara</taxon>
    </lineage>
</organism>
<evidence type="ECO:0000256" key="1">
    <source>
        <dbReference type="SAM" id="MobiDB-lite"/>
    </source>
</evidence>
<comment type="caution">
    <text evidence="2">The sequence shown here is derived from an EMBL/GenBank/DDBJ whole genome shotgun (WGS) entry which is preliminary data.</text>
</comment>
<feature type="region of interest" description="Disordered" evidence="1">
    <location>
        <begin position="40"/>
        <end position="71"/>
    </location>
</feature>